<keyword evidence="6" id="KW-0813">Transport</keyword>
<keyword evidence="3" id="KW-0378">Hydrolase</keyword>
<gene>
    <name evidence="6" type="ORF">BET01_19250</name>
</gene>
<evidence type="ECO:0000256" key="1">
    <source>
        <dbReference type="ARBA" id="ARBA00001946"/>
    </source>
</evidence>
<dbReference type="Gene3D" id="3.20.20.370">
    <property type="entry name" value="Glycoside hydrolase/deacetylase"/>
    <property type="match status" value="1"/>
</dbReference>
<dbReference type="OrthoDB" id="9774177at2"/>
<dbReference type="GO" id="GO:0016787">
    <property type="term" value="F:hydrolase activity"/>
    <property type="evidence" value="ECO:0007669"/>
    <property type="project" value="UniProtKB-KW"/>
</dbReference>
<evidence type="ECO:0000256" key="4">
    <source>
        <dbReference type="ARBA" id="ARBA00022842"/>
    </source>
</evidence>
<keyword evidence="2" id="KW-0479">Metal-binding</keyword>
<dbReference type="PANTHER" id="PTHR31609">
    <property type="entry name" value="YDJC DEACETYLASE FAMILY MEMBER"/>
    <property type="match status" value="1"/>
</dbReference>
<evidence type="ECO:0000256" key="3">
    <source>
        <dbReference type="ARBA" id="ARBA00022801"/>
    </source>
</evidence>
<evidence type="ECO:0000256" key="2">
    <source>
        <dbReference type="ARBA" id="ARBA00022723"/>
    </source>
</evidence>
<dbReference type="GO" id="GO:0046872">
    <property type="term" value="F:metal ion binding"/>
    <property type="evidence" value="ECO:0007669"/>
    <property type="project" value="UniProtKB-KW"/>
</dbReference>
<organism evidence="6 7">
    <name type="scientific">Lacrimispora algidixylanolytica</name>
    <dbReference type="NCBI Taxonomy" id="94868"/>
    <lineage>
        <taxon>Bacteria</taxon>
        <taxon>Bacillati</taxon>
        <taxon>Bacillota</taxon>
        <taxon>Clostridia</taxon>
        <taxon>Lachnospirales</taxon>
        <taxon>Lachnospiraceae</taxon>
        <taxon>Lacrimispora</taxon>
    </lineage>
</organism>
<dbReference type="AlphaFoldDB" id="A0A419T3E1"/>
<dbReference type="InterPro" id="IPR006879">
    <property type="entry name" value="YdjC-like"/>
</dbReference>
<keyword evidence="6" id="KW-0762">Sugar transport</keyword>
<comment type="caution">
    <text evidence="6">The sequence shown here is derived from an EMBL/GenBank/DDBJ whole genome shotgun (WGS) entry which is preliminary data.</text>
</comment>
<sequence length="248" mass="27685">MKKILIRADDLGYSEAVNYGIVKAVKDGLVKSIGLMPNMIAASHGIDLIKDYNICLGQHTNICIGKPVCDPKLISSLVKANGDFKSSSDYRNSEQDTVVLEEVIMEIEAQYRRFVELSGYEPKYLDGHGIKSQNFLKGLEKVAEKFNLKYSGSTFGNKPMIVGKTNVYVHIAHSVEQKSIEPLIEAVEQGHDGDCDMVITHPGYIDAYILEHSSVNIPRVYEVEMLCSESTKKYLNRDDVALVTYDDL</sequence>
<proteinExistence type="predicted"/>
<dbReference type="RefSeq" id="WP_120196812.1">
    <property type="nucleotide sequence ID" value="NZ_MCIA01000015.1"/>
</dbReference>
<keyword evidence="5" id="KW-0119">Carbohydrate metabolism</keyword>
<dbReference type="GO" id="GO:0019213">
    <property type="term" value="F:deacetylase activity"/>
    <property type="evidence" value="ECO:0007669"/>
    <property type="project" value="TreeGrafter"/>
</dbReference>
<dbReference type="GO" id="GO:0005975">
    <property type="term" value="P:carbohydrate metabolic process"/>
    <property type="evidence" value="ECO:0007669"/>
    <property type="project" value="InterPro"/>
</dbReference>
<dbReference type="PANTHER" id="PTHR31609:SF1">
    <property type="entry name" value="CARBOHYDRATE DEACETYLASE"/>
    <property type="match status" value="1"/>
</dbReference>
<accession>A0A419T3E1</accession>
<evidence type="ECO:0000313" key="7">
    <source>
        <dbReference type="Proteomes" id="UP000284277"/>
    </source>
</evidence>
<evidence type="ECO:0000313" key="6">
    <source>
        <dbReference type="EMBL" id="RKD31908.1"/>
    </source>
</evidence>
<dbReference type="Pfam" id="PF04794">
    <property type="entry name" value="YdjC"/>
    <property type="match status" value="1"/>
</dbReference>
<dbReference type="SUPFAM" id="SSF88713">
    <property type="entry name" value="Glycoside hydrolase/deacetylase"/>
    <property type="match status" value="1"/>
</dbReference>
<evidence type="ECO:0000256" key="5">
    <source>
        <dbReference type="ARBA" id="ARBA00023277"/>
    </source>
</evidence>
<keyword evidence="7" id="KW-1185">Reference proteome</keyword>
<dbReference type="CDD" id="cd10805">
    <property type="entry name" value="YdjC_like_1"/>
    <property type="match status" value="1"/>
</dbReference>
<protein>
    <submittedName>
        <fullName evidence="6">PTS sugar transporter</fullName>
    </submittedName>
</protein>
<dbReference type="InterPro" id="IPR011330">
    <property type="entry name" value="Glyco_hydro/deAcase_b/a-brl"/>
</dbReference>
<reference evidence="6 7" key="1">
    <citation type="submission" date="2016-08" db="EMBL/GenBank/DDBJ databases">
        <title>A new outlook on sporulation: Clostridium algidixylanolyticum.</title>
        <authorList>
            <person name="Poppleton D.I."/>
            <person name="Gribaldo S."/>
        </authorList>
    </citation>
    <scope>NUCLEOTIDE SEQUENCE [LARGE SCALE GENOMIC DNA]</scope>
    <source>
        <strain evidence="6 7">SPL73</strain>
    </source>
</reference>
<keyword evidence="4" id="KW-0460">Magnesium</keyword>
<name>A0A419T3E1_9FIRM</name>
<comment type="cofactor">
    <cofactor evidence="1">
        <name>Mg(2+)</name>
        <dbReference type="ChEBI" id="CHEBI:18420"/>
    </cofactor>
</comment>
<dbReference type="Proteomes" id="UP000284277">
    <property type="component" value="Unassembled WGS sequence"/>
</dbReference>
<dbReference type="EMBL" id="MCIA01000015">
    <property type="protein sequence ID" value="RKD31908.1"/>
    <property type="molecule type" value="Genomic_DNA"/>
</dbReference>